<dbReference type="Proteomes" id="UP000244571">
    <property type="component" value="Chromosome"/>
</dbReference>
<protein>
    <submittedName>
        <fullName evidence="1">Uncharacterized protein</fullName>
    </submittedName>
</protein>
<dbReference type="EMBL" id="CP028901">
    <property type="protein sequence ID" value="AWB35518.1"/>
    <property type="molecule type" value="Genomic_DNA"/>
</dbReference>
<dbReference type="AlphaFoldDB" id="A0A2R4XP26"/>
<evidence type="ECO:0000313" key="1">
    <source>
        <dbReference type="EMBL" id="AWB35518.1"/>
    </source>
</evidence>
<keyword evidence="2" id="KW-1185">Reference proteome</keyword>
<reference evidence="1 2" key="1">
    <citation type="submission" date="2018-04" db="EMBL/GenBank/DDBJ databases">
        <title>Bordetella sp. HZ20 isolated from seawater.</title>
        <authorList>
            <person name="Sun C."/>
        </authorList>
    </citation>
    <scope>NUCLEOTIDE SEQUENCE [LARGE SCALE GENOMIC DNA]</scope>
    <source>
        <strain evidence="1 2">HZ20</strain>
    </source>
</reference>
<dbReference type="KEGG" id="boz:DBV39_19190"/>
<name>A0A2R4XP26_9BURK</name>
<organism evidence="1 2">
    <name type="scientific">Orrella marina</name>
    <dbReference type="NCBI Taxonomy" id="2163011"/>
    <lineage>
        <taxon>Bacteria</taxon>
        <taxon>Pseudomonadati</taxon>
        <taxon>Pseudomonadota</taxon>
        <taxon>Betaproteobacteria</taxon>
        <taxon>Burkholderiales</taxon>
        <taxon>Alcaligenaceae</taxon>
        <taxon>Orrella</taxon>
    </lineage>
</organism>
<gene>
    <name evidence="1" type="ORF">DBV39_19190</name>
</gene>
<evidence type="ECO:0000313" key="2">
    <source>
        <dbReference type="Proteomes" id="UP000244571"/>
    </source>
</evidence>
<accession>A0A2R4XP26</accession>
<sequence>MPEPVTADEIRFGMRRIDADQQYIEVEQAEAYAQAVRDEAEKLSRAKHYGNGYQDGWNSALEQAAKAAESIHHDSAPYWVALRIRELKMEQP</sequence>
<proteinExistence type="predicted"/>